<protein>
    <submittedName>
        <fullName evidence="3">Thioesterase family protein</fullName>
    </submittedName>
</protein>
<sequence>MFTEVMLPRFSETDALGHINNAVLPVWFEKAREPIFRLFTPDLDIHKWRLIIARITVDFLAELQYGDDVEIRTGLLKVGNSSMTIGHEAWQNGTCCAKGEAVMIHFDYDQKKAIAIPDDIRALLEKHAIVP</sequence>
<dbReference type="Proteomes" id="UP001500604">
    <property type="component" value="Unassembled WGS sequence"/>
</dbReference>
<keyword evidence="4" id="KW-1185">Reference proteome</keyword>
<dbReference type="CDD" id="cd00586">
    <property type="entry name" value="4HBT"/>
    <property type="match status" value="1"/>
</dbReference>
<dbReference type="Gene3D" id="3.10.129.10">
    <property type="entry name" value="Hotdog Thioesterase"/>
    <property type="match status" value="1"/>
</dbReference>
<dbReference type="Pfam" id="PF13279">
    <property type="entry name" value="4HBT_2"/>
    <property type="match status" value="1"/>
</dbReference>
<comment type="caution">
    <text evidence="3">The sequence shown here is derived from an EMBL/GenBank/DDBJ whole genome shotgun (WGS) entry which is preliminary data.</text>
</comment>
<keyword evidence="2" id="KW-0378">Hydrolase</keyword>
<evidence type="ECO:0000256" key="2">
    <source>
        <dbReference type="ARBA" id="ARBA00022801"/>
    </source>
</evidence>
<dbReference type="InterPro" id="IPR029069">
    <property type="entry name" value="HotDog_dom_sf"/>
</dbReference>
<dbReference type="RefSeq" id="WP_345198453.1">
    <property type="nucleotide sequence ID" value="NZ_BAABFL010000466.1"/>
</dbReference>
<evidence type="ECO:0000256" key="1">
    <source>
        <dbReference type="ARBA" id="ARBA00005953"/>
    </source>
</evidence>
<proteinExistence type="inferred from homology"/>
<comment type="similarity">
    <text evidence="1">Belongs to the 4-hydroxybenzoyl-CoA thioesterase family.</text>
</comment>
<gene>
    <name evidence="3" type="ORF">GCM10023116_42550</name>
</gene>
<evidence type="ECO:0000313" key="4">
    <source>
        <dbReference type="Proteomes" id="UP001500604"/>
    </source>
</evidence>
<dbReference type="EMBL" id="BAABFL010000466">
    <property type="protein sequence ID" value="GAA4651971.1"/>
    <property type="molecule type" value="Genomic_DNA"/>
</dbReference>
<name>A0ABP8V7U4_9GAMM</name>
<accession>A0ABP8V7U4</accession>
<organism evidence="3 4">
    <name type="scientific">Kistimonas scapharcae</name>
    <dbReference type="NCBI Taxonomy" id="1036133"/>
    <lineage>
        <taxon>Bacteria</taxon>
        <taxon>Pseudomonadati</taxon>
        <taxon>Pseudomonadota</taxon>
        <taxon>Gammaproteobacteria</taxon>
        <taxon>Oceanospirillales</taxon>
        <taxon>Endozoicomonadaceae</taxon>
        <taxon>Kistimonas</taxon>
    </lineage>
</organism>
<dbReference type="InterPro" id="IPR050563">
    <property type="entry name" value="4-hydroxybenzoyl-CoA_TE"/>
</dbReference>
<reference evidence="4" key="1">
    <citation type="journal article" date="2019" name="Int. J. Syst. Evol. Microbiol.">
        <title>The Global Catalogue of Microorganisms (GCM) 10K type strain sequencing project: providing services to taxonomists for standard genome sequencing and annotation.</title>
        <authorList>
            <consortium name="The Broad Institute Genomics Platform"/>
            <consortium name="The Broad Institute Genome Sequencing Center for Infectious Disease"/>
            <person name="Wu L."/>
            <person name="Ma J."/>
        </authorList>
    </citation>
    <scope>NUCLEOTIDE SEQUENCE [LARGE SCALE GENOMIC DNA]</scope>
    <source>
        <strain evidence="4">JCM 17805</strain>
    </source>
</reference>
<evidence type="ECO:0000313" key="3">
    <source>
        <dbReference type="EMBL" id="GAA4651971.1"/>
    </source>
</evidence>
<dbReference type="SUPFAM" id="SSF54637">
    <property type="entry name" value="Thioesterase/thiol ester dehydrase-isomerase"/>
    <property type="match status" value="1"/>
</dbReference>
<dbReference type="PANTHER" id="PTHR31793">
    <property type="entry name" value="4-HYDROXYBENZOYL-COA THIOESTERASE FAMILY MEMBER"/>
    <property type="match status" value="1"/>
</dbReference>
<dbReference type="PANTHER" id="PTHR31793:SF27">
    <property type="entry name" value="NOVEL THIOESTERASE SUPERFAMILY DOMAIN AND SAPOSIN A-TYPE DOMAIN CONTAINING PROTEIN (0610012H03RIK)"/>
    <property type="match status" value="1"/>
</dbReference>